<keyword evidence="1" id="KW-1133">Transmembrane helix</keyword>
<dbReference type="Proteomes" id="UP000824120">
    <property type="component" value="Chromosome 11"/>
</dbReference>
<dbReference type="EMBL" id="JACXVP010000011">
    <property type="protein sequence ID" value="KAG5576519.1"/>
    <property type="molecule type" value="Genomic_DNA"/>
</dbReference>
<name>A0A9J5WMU8_SOLCO</name>
<evidence type="ECO:0000256" key="1">
    <source>
        <dbReference type="SAM" id="Phobius"/>
    </source>
</evidence>
<evidence type="ECO:0000313" key="2">
    <source>
        <dbReference type="EMBL" id="KAG5576519.1"/>
    </source>
</evidence>
<protein>
    <submittedName>
        <fullName evidence="2">Uncharacterized protein</fullName>
    </submittedName>
</protein>
<feature type="transmembrane region" description="Helical" evidence="1">
    <location>
        <begin position="53"/>
        <end position="76"/>
    </location>
</feature>
<reference evidence="2 3" key="1">
    <citation type="submission" date="2020-09" db="EMBL/GenBank/DDBJ databases">
        <title>De no assembly of potato wild relative species, Solanum commersonii.</title>
        <authorList>
            <person name="Cho K."/>
        </authorList>
    </citation>
    <scope>NUCLEOTIDE SEQUENCE [LARGE SCALE GENOMIC DNA]</scope>
    <source>
        <strain evidence="2">LZ3.2</strain>
        <tissue evidence="2">Leaf</tissue>
    </source>
</reference>
<proteinExistence type="predicted"/>
<evidence type="ECO:0000313" key="3">
    <source>
        <dbReference type="Proteomes" id="UP000824120"/>
    </source>
</evidence>
<keyword evidence="1" id="KW-0472">Membrane</keyword>
<accession>A0A9J5WMU8</accession>
<comment type="caution">
    <text evidence="2">The sequence shown here is derived from an EMBL/GenBank/DDBJ whole genome shotgun (WGS) entry which is preliminary data.</text>
</comment>
<gene>
    <name evidence="2" type="ORF">H5410_056653</name>
</gene>
<keyword evidence="1" id="KW-0812">Transmembrane</keyword>
<dbReference type="AlphaFoldDB" id="A0A9J5WMU8"/>
<keyword evidence="3" id="KW-1185">Reference proteome</keyword>
<sequence>MGLSAKYFFAELLSDMQLFLFITDLILSFRVQHTGRKGEDKTFWRLAEWVRRFLDLHFFVLSAAFVPFLLSSIHAFPQTRNT</sequence>
<organism evidence="2 3">
    <name type="scientific">Solanum commersonii</name>
    <name type="common">Commerson's wild potato</name>
    <name type="synonym">Commerson's nightshade</name>
    <dbReference type="NCBI Taxonomy" id="4109"/>
    <lineage>
        <taxon>Eukaryota</taxon>
        <taxon>Viridiplantae</taxon>
        <taxon>Streptophyta</taxon>
        <taxon>Embryophyta</taxon>
        <taxon>Tracheophyta</taxon>
        <taxon>Spermatophyta</taxon>
        <taxon>Magnoliopsida</taxon>
        <taxon>eudicotyledons</taxon>
        <taxon>Gunneridae</taxon>
        <taxon>Pentapetalae</taxon>
        <taxon>asterids</taxon>
        <taxon>lamiids</taxon>
        <taxon>Solanales</taxon>
        <taxon>Solanaceae</taxon>
        <taxon>Solanoideae</taxon>
        <taxon>Solaneae</taxon>
        <taxon>Solanum</taxon>
    </lineage>
</organism>